<reference evidence="1 2" key="1">
    <citation type="submission" date="2015-02" db="EMBL/GenBank/DDBJ databases">
        <title>Genome Sequencing of Rickettsiales.</title>
        <authorList>
            <person name="Daugherty S.C."/>
            <person name="Su Q."/>
            <person name="Abolude K."/>
            <person name="Beier-Sexton M."/>
            <person name="Carlyon J.A."/>
            <person name="Carter R."/>
            <person name="Day N.P."/>
            <person name="Dumler S.J."/>
            <person name="Dyachenko V."/>
            <person name="Godinez A."/>
            <person name="Kurtti T.J."/>
            <person name="Lichay M."/>
            <person name="Mullins K.E."/>
            <person name="Ott S."/>
            <person name="Pappas-Brown V."/>
            <person name="Paris D.H."/>
            <person name="Patel P."/>
            <person name="Richards A.L."/>
            <person name="Sadzewicz L."/>
            <person name="Sears K."/>
            <person name="Seidman D."/>
            <person name="Sengamalay N."/>
            <person name="Stenos J."/>
            <person name="Tallon L.J."/>
            <person name="Vincent G."/>
            <person name="Fraser C.M."/>
            <person name="Munderloh U."/>
            <person name="Dunning-Hotopp J.C."/>
        </authorList>
    </citation>
    <scope>NUCLEOTIDE SEQUENCE [LARGE SCALE GENOMIC DNA]</scope>
    <source>
        <strain evidence="1 2">Gilliam</strain>
    </source>
</reference>
<gene>
    <name evidence="1" type="ORF">OTSGILL_0856</name>
</gene>
<sequence>MYPQNVSEVVVHESGFLFIVPREEENKVYLTVIGEYKTMKKIKLA</sequence>
<accession>A0A0F3MCX4</accession>
<dbReference type="PATRIC" id="fig|1359184.3.peg.3258"/>
<dbReference type="Proteomes" id="UP000033769">
    <property type="component" value="Unassembled WGS sequence"/>
</dbReference>
<organism evidence="1 2">
    <name type="scientific">Orientia tsutsugamushi str. Gilliam</name>
    <dbReference type="NCBI Taxonomy" id="1359184"/>
    <lineage>
        <taxon>Bacteria</taxon>
        <taxon>Pseudomonadati</taxon>
        <taxon>Pseudomonadota</taxon>
        <taxon>Alphaproteobacteria</taxon>
        <taxon>Rickettsiales</taxon>
        <taxon>Rickettsiaceae</taxon>
        <taxon>Rickettsieae</taxon>
        <taxon>Orientia</taxon>
    </lineage>
</organism>
<dbReference type="AlphaFoldDB" id="A0A0F3MCX4"/>
<evidence type="ECO:0000313" key="2">
    <source>
        <dbReference type="Proteomes" id="UP000033769"/>
    </source>
</evidence>
<dbReference type="EMBL" id="LANO01000009">
    <property type="protein sequence ID" value="KJV53342.1"/>
    <property type="molecule type" value="Genomic_DNA"/>
</dbReference>
<comment type="caution">
    <text evidence="1">The sequence shown here is derived from an EMBL/GenBank/DDBJ whole genome shotgun (WGS) entry which is preliminary data.</text>
</comment>
<proteinExistence type="predicted"/>
<evidence type="ECO:0000313" key="1">
    <source>
        <dbReference type="EMBL" id="KJV53342.1"/>
    </source>
</evidence>
<protein>
    <submittedName>
        <fullName evidence="1">Uncharacterized protein</fullName>
    </submittedName>
</protein>
<name>A0A0F3MCX4_ORITS</name>